<protein>
    <submittedName>
        <fullName evidence="3">Universal stress protein</fullName>
    </submittedName>
</protein>
<dbReference type="Proteomes" id="UP001596274">
    <property type="component" value="Unassembled WGS sequence"/>
</dbReference>
<dbReference type="Gene3D" id="3.40.50.12370">
    <property type="match status" value="1"/>
</dbReference>
<feature type="non-terminal residue" evidence="3">
    <location>
        <position position="1"/>
    </location>
</feature>
<reference evidence="3 4" key="1">
    <citation type="journal article" date="2019" name="Int. J. Syst. Evol. Microbiol.">
        <title>The Global Catalogue of Microorganisms (GCM) 10K type strain sequencing project: providing services to taxonomists for standard genome sequencing and annotation.</title>
        <authorList>
            <consortium name="The Broad Institute Genomics Platform"/>
            <consortium name="The Broad Institute Genome Sequencing Center for Infectious Disease"/>
            <person name="Wu L."/>
            <person name="Ma J."/>
        </authorList>
    </citation>
    <scope>NUCLEOTIDE SEQUENCE [LARGE SCALE GENOMIC DNA]</scope>
    <source>
        <strain evidence="3 4">PJ61</strain>
    </source>
</reference>
<gene>
    <name evidence="3" type="ORF">ACFQDD_01555</name>
</gene>
<feature type="domain" description="UspA" evidence="2">
    <location>
        <begin position="8"/>
        <end position="64"/>
    </location>
</feature>
<name>A0ABD5SYX7_9EURY</name>
<feature type="region of interest" description="Disordered" evidence="1">
    <location>
        <begin position="85"/>
        <end position="112"/>
    </location>
</feature>
<evidence type="ECO:0000259" key="2">
    <source>
        <dbReference type="Pfam" id="PF00582"/>
    </source>
</evidence>
<accession>A0ABD5SYX7</accession>
<dbReference type="Pfam" id="PF00582">
    <property type="entry name" value="Usp"/>
    <property type="match status" value="1"/>
</dbReference>
<sequence length="112" mass="11853">ATEHDLADATLRIESGDVEASIERAARDATMLIVGATEEGLLSRLVRGSLVLQVLDDVECSVLLAEKRSDRGVLGRLFGRGARSGDLIEESETPADTGVTTEPSTPDGDETE</sequence>
<evidence type="ECO:0000256" key="1">
    <source>
        <dbReference type="SAM" id="MobiDB-lite"/>
    </source>
</evidence>
<dbReference type="EMBL" id="JBHSWT010000026">
    <property type="protein sequence ID" value="MFC6770222.1"/>
    <property type="molecule type" value="Genomic_DNA"/>
</dbReference>
<proteinExistence type="predicted"/>
<keyword evidence="4" id="KW-1185">Reference proteome</keyword>
<dbReference type="InterPro" id="IPR006016">
    <property type="entry name" value="UspA"/>
</dbReference>
<dbReference type="AlphaFoldDB" id="A0ABD5SYX7"/>
<evidence type="ECO:0000313" key="3">
    <source>
        <dbReference type="EMBL" id="MFC6770222.1"/>
    </source>
</evidence>
<comment type="caution">
    <text evidence="3">The sequence shown here is derived from an EMBL/GenBank/DDBJ whole genome shotgun (WGS) entry which is preliminary data.</text>
</comment>
<dbReference type="SUPFAM" id="SSF52402">
    <property type="entry name" value="Adenine nucleotide alpha hydrolases-like"/>
    <property type="match status" value="1"/>
</dbReference>
<evidence type="ECO:0000313" key="4">
    <source>
        <dbReference type="Proteomes" id="UP001596274"/>
    </source>
</evidence>
<organism evidence="3 4">
    <name type="scientific">Halorubrum pallidum</name>
    <dbReference type="NCBI Taxonomy" id="1526114"/>
    <lineage>
        <taxon>Archaea</taxon>
        <taxon>Methanobacteriati</taxon>
        <taxon>Methanobacteriota</taxon>
        <taxon>Stenosarchaea group</taxon>
        <taxon>Halobacteria</taxon>
        <taxon>Halobacteriales</taxon>
        <taxon>Haloferacaceae</taxon>
        <taxon>Halorubrum</taxon>
    </lineage>
</organism>